<protein>
    <submittedName>
        <fullName evidence="2">PilT protein-like protein</fullName>
    </submittedName>
</protein>
<dbReference type="HOGENOM" id="CLU_121449_0_0_6"/>
<dbReference type="InterPro" id="IPR002716">
    <property type="entry name" value="PIN_dom"/>
</dbReference>
<evidence type="ECO:0000313" key="2">
    <source>
        <dbReference type="EMBL" id="AGA31739.1"/>
    </source>
</evidence>
<dbReference type="Pfam" id="PF01850">
    <property type="entry name" value="PIN"/>
    <property type="match status" value="1"/>
</dbReference>
<dbReference type="CDD" id="cd18683">
    <property type="entry name" value="PIN_VapC-like"/>
    <property type="match status" value="1"/>
</dbReference>
<name>L0DQJ7_THIND</name>
<proteinExistence type="predicted"/>
<keyword evidence="3" id="KW-1185">Reference proteome</keyword>
<sequence>MESPSLYVPMTVVLELEWVLRAFYRFEAADFIRVVRHLLGLSHVVVGGREHVETALDWHHEGLDFADALHLAASAHCKEFLSFDDRRFAHRAERLALSPPVVIPR</sequence>
<gene>
    <name evidence="2" type="ordered locus">TVNIR_0024</name>
</gene>
<dbReference type="eggNOG" id="COG5611">
    <property type="taxonomic scope" value="Bacteria"/>
</dbReference>
<evidence type="ECO:0000259" key="1">
    <source>
        <dbReference type="Pfam" id="PF01850"/>
    </source>
</evidence>
<reference evidence="2" key="1">
    <citation type="submission" date="2015-12" db="EMBL/GenBank/DDBJ databases">
        <authorList>
            <person name="Tikhonova T.V."/>
            <person name="Pavlov A.R."/>
            <person name="Beletsky A.V."/>
            <person name="Mardanov A.V."/>
            <person name="Sorokin D.Y."/>
            <person name="Ravin N.V."/>
            <person name="Popov V.O."/>
        </authorList>
    </citation>
    <scope>NUCLEOTIDE SEQUENCE</scope>
    <source>
        <strain evidence="2">DSM 14787</strain>
    </source>
</reference>
<dbReference type="PATRIC" id="fig|1255043.3.peg.23"/>
<dbReference type="Gene3D" id="3.40.50.1010">
    <property type="entry name" value="5'-nuclease"/>
    <property type="match status" value="1"/>
</dbReference>
<dbReference type="Proteomes" id="UP000010809">
    <property type="component" value="Chromosome"/>
</dbReference>
<feature type="domain" description="PIN" evidence="1">
    <location>
        <begin position="4"/>
        <end position="92"/>
    </location>
</feature>
<evidence type="ECO:0000313" key="3">
    <source>
        <dbReference type="Proteomes" id="UP000010809"/>
    </source>
</evidence>
<dbReference type="KEGG" id="tni:TVNIR_0024"/>
<organism evidence="2 3">
    <name type="scientific">Thioalkalivibrio nitratireducens (strain DSM 14787 / UNIQEM 213 / ALEN2)</name>
    <dbReference type="NCBI Taxonomy" id="1255043"/>
    <lineage>
        <taxon>Bacteria</taxon>
        <taxon>Pseudomonadati</taxon>
        <taxon>Pseudomonadota</taxon>
        <taxon>Gammaproteobacteria</taxon>
        <taxon>Chromatiales</taxon>
        <taxon>Ectothiorhodospiraceae</taxon>
        <taxon>Thioalkalivibrio</taxon>
    </lineage>
</organism>
<dbReference type="SUPFAM" id="SSF88723">
    <property type="entry name" value="PIN domain-like"/>
    <property type="match status" value="1"/>
</dbReference>
<accession>L0DQJ7</accession>
<dbReference type="AlphaFoldDB" id="L0DQJ7"/>
<dbReference type="InterPro" id="IPR029060">
    <property type="entry name" value="PIN-like_dom_sf"/>
</dbReference>
<dbReference type="STRING" id="1255043.TVNIR_0024"/>
<dbReference type="EMBL" id="CP003989">
    <property type="protein sequence ID" value="AGA31739.1"/>
    <property type="molecule type" value="Genomic_DNA"/>
</dbReference>